<dbReference type="PANTHER" id="PTHR33257:SF4">
    <property type="entry name" value="EXPRESSED PROTEIN"/>
    <property type="match status" value="1"/>
</dbReference>
<protein>
    <submittedName>
        <fullName evidence="2">Uncharacterized protein</fullName>
    </submittedName>
</protein>
<dbReference type="AlphaFoldDB" id="A0AAN7R0H4"/>
<name>A0AAN7R0H4_TRANT</name>
<evidence type="ECO:0000313" key="2">
    <source>
        <dbReference type="EMBL" id="KAK4783230.1"/>
    </source>
</evidence>
<feature type="region of interest" description="Disordered" evidence="1">
    <location>
        <begin position="64"/>
        <end position="109"/>
    </location>
</feature>
<comment type="caution">
    <text evidence="2">The sequence shown here is derived from an EMBL/GenBank/DDBJ whole genome shotgun (WGS) entry which is preliminary data.</text>
</comment>
<proteinExistence type="predicted"/>
<evidence type="ECO:0000256" key="1">
    <source>
        <dbReference type="SAM" id="MobiDB-lite"/>
    </source>
</evidence>
<reference evidence="2 3" key="1">
    <citation type="journal article" date="2023" name="Hortic Res">
        <title>Pangenome of water caltrop reveals structural variations and asymmetric subgenome divergence after allopolyploidization.</title>
        <authorList>
            <person name="Zhang X."/>
            <person name="Chen Y."/>
            <person name="Wang L."/>
            <person name="Yuan Y."/>
            <person name="Fang M."/>
            <person name="Shi L."/>
            <person name="Lu R."/>
            <person name="Comes H.P."/>
            <person name="Ma Y."/>
            <person name="Chen Y."/>
            <person name="Huang G."/>
            <person name="Zhou Y."/>
            <person name="Zheng Z."/>
            <person name="Qiu Y."/>
        </authorList>
    </citation>
    <scope>NUCLEOTIDE SEQUENCE [LARGE SCALE GENOMIC DNA]</scope>
    <source>
        <strain evidence="2">F231</strain>
    </source>
</reference>
<sequence length="179" mass="19457">MLSDSRTIVAMHCNNGTSRNRNQNVRNHGKFFTRQLTRDSAAANSSSRAFYYASSGAASVPFRWESRPGTPKHPFSSSSSSSSSSIIPPLTPPPSYQTTPDRPTAAGKRTVPKVIARILSKLCLSSSLRKTPRHMLPASSASCPASSSSSTWTWTSSSSLYLSPLRLSGSYRRKSLSWP</sequence>
<feature type="compositionally biased region" description="Low complexity" evidence="1">
    <location>
        <begin position="136"/>
        <end position="156"/>
    </location>
</feature>
<dbReference type="Proteomes" id="UP001346149">
    <property type="component" value="Unassembled WGS sequence"/>
</dbReference>
<dbReference type="PANTHER" id="PTHR33257">
    <property type="entry name" value="OS05G0165500 PROTEIN"/>
    <property type="match status" value="1"/>
</dbReference>
<dbReference type="EMBL" id="JAXQNO010000015">
    <property type="protein sequence ID" value="KAK4783230.1"/>
    <property type="molecule type" value="Genomic_DNA"/>
</dbReference>
<keyword evidence="3" id="KW-1185">Reference proteome</keyword>
<evidence type="ECO:0000313" key="3">
    <source>
        <dbReference type="Proteomes" id="UP001346149"/>
    </source>
</evidence>
<feature type="region of interest" description="Disordered" evidence="1">
    <location>
        <begin position="134"/>
        <end position="156"/>
    </location>
</feature>
<organism evidence="2 3">
    <name type="scientific">Trapa natans</name>
    <name type="common">Water chestnut</name>
    <dbReference type="NCBI Taxonomy" id="22666"/>
    <lineage>
        <taxon>Eukaryota</taxon>
        <taxon>Viridiplantae</taxon>
        <taxon>Streptophyta</taxon>
        <taxon>Embryophyta</taxon>
        <taxon>Tracheophyta</taxon>
        <taxon>Spermatophyta</taxon>
        <taxon>Magnoliopsida</taxon>
        <taxon>eudicotyledons</taxon>
        <taxon>Gunneridae</taxon>
        <taxon>Pentapetalae</taxon>
        <taxon>rosids</taxon>
        <taxon>malvids</taxon>
        <taxon>Myrtales</taxon>
        <taxon>Lythraceae</taxon>
        <taxon>Trapa</taxon>
    </lineage>
</organism>
<accession>A0AAN7R0H4</accession>
<feature type="compositionally biased region" description="Low complexity" evidence="1">
    <location>
        <begin position="76"/>
        <end position="85"/>
    </location>
</feature>
<gene>
    <name evidence="2" type="ORF">SAY86_007604</name>
</gene>